<accession>A0A656GLB7</accession>
<protein>
    <submittedName>
        <fullName evidence="1">Uncharacterized protein</fullName>
    </submittedName>
</protein>
<name>A0A656GLB7_PSEA0</name>
<reference evidence="1 2" key="1">
    <citation type="journal article" date="2011" name="PLoS Pathog.">
        <title>Dynamic evolution of pathogenicity revealed by sequencing and comparative genomics of 19 Pseudomonas syringae isolates.</title>
        <authorList>
            <person name="Baltrus D.A."/>
            <person name="Nishimura M.T."/>
            <person name="Romanchuk A."/>
            <person name="Chang J.H."/>
            <person name="Mukhtar M.S."/>
            <person name="Cherkis K."/>
            <person name="Roach J."/>
            <person name="Grant S.R."/>
            <person name="Jones C.D."/>
            <person name="Dangl J.L."/>
        </authorList>
    </citation>
    <scope>NUCLEOTIDE SEQUENCE [LARGE SCALE GENOMIC DNA]</scope>
    <source>
        <strain evidence="1 2">301020</strain>
    </source>
</reference>
<dbReference type="Proteomes" id="UP000003465">
    <property type="component" value="Unassembled WGS sequence"/>
</dbReference>
<evidence type="ECO:0000313" key="1">
    <source>
        <dbReference type="EMBL" id="EGH26090.1"/>
    </source>
</evidence>
<gene>
    <name evidence="1" type="ORF">PSYMO_33550</name>
</gene>
<proteinExistence type="predicted"/>
<dbReference type="EMBL" id="AEAG01001894">
    <property type="protein sequence ID" value="EGH26090.1"/>
    <property type="molecule type" value="Genomic_DNA"/>
</dbReference>
<organism evidence="1 2">
    <name type="scientific">Pseudomonas amygdali pv. mori str. 301020</name>
    <dbReference type="NCBI Taxonomy" id="629261"/>
    <lineage>
        <taxon>Bacteria</taxon>
        <taxon>Pseudomonadati</taxon>
        <taxon>Pseudomonadota</taxon>
        <taxon>Gammaproteobacteria</taxon>
        <taxon>Pseudomonadales</taxon>
        <taxon>Pseudomonadaceae</taxon>
        <taxon>Pseudomonas</taxon>
        <taxon>Pseudomonas amygdali</taxon>
    </lineage>
</organism>
<sequence length="43" mass="5031">MAFIVEYRDQTGSAIKLPEWAFWGAEPNQREMVNDDVAYKPKQ</sequence>
<evidence type="ECO:0000313" key="2">
    <source>
        <dbReference type="Proteomes" id="UP000003465"/>
    </source>
</evidence>
<dbReference type="AlphaFoldDB" id="A0A656GLB7"/>
<comment type="caution">
    <text evidence="1">The sequence shown here is derived from an EMBL/GenBank/DDBJ whole genome shotgun (WGS) entry which is preliminary data.</text>
</comment>